<dbReference type="InterPro" id="IPR036388">
    <property type="entry name" value="WH-like_DNA-bd_sf"/>
</dbReference>
<dbReference type="PANTHER" id="PTHR18964">
    <property type="entry name" value="ROK (REPRESSOR, ORF, KINASE) FAMILY"/>
    <property type="match status" value="1"/>
</dbReference>
<keyword evidence="3" id="KW-0859">Xylose metabolism</keyword>
<dbReference type="RefSeq" id="WP_209744540.1">
    <property type="nucleotide sequence ID" value="NZ_JBHSMH010000097.1"/>
</dbReference>
<dbReference type="Proteomes" id="UP001596105">
    <property type="component" value="Unassembled WGS sequence"/>
</dbReference>
<evidence type="ECO:0000313" key="6">
    <source>
        <dbReference type="Proteomes" id="UP001596105"/>
    </source>
</evidence>
<dbReference type="InterPro" id="IPR043129">
    <property type="entry name" value="ATPase_NBD"/>
</dbReference>
<evidence type="ECO:0000256" key="3">
    <source>
        <dbReference type="ARBA" id="ARBA00022629"/>
    </source>
</evidence>
<dbReference type="Gene3D" id="3.30.420.40">
    <property type="match status" value="2"/>
</dbReference>
<dbReference type="EMBL" id="JBHSMH010000097">
    <property type="protein sequence ID" value="MFC5471361.1"/>
    <property type="molecule type" value="Genomic_DNA"/>
</dbReference>
<dbReference type="SUPFAM" id="SSF46785">
    <property type="entry name" value="Winged helix' DNA-binding domain"/>
    <property type="match status" value="1"/>
</dbReference>
<comment type="similarity">
    <text evidence="2">Belongs to the ROK (NagC/XylR) family.</text>
</comment>
<dbReference type="InterPro" id="IPR049874">
    <property type="entry name" value="ROK_cs"/>
</dbReference>
<proteinExistence type="inferred from homology"/>
<sequence length="394" mass="42393">MRVKGNLQLMKEINTAMIMNLLHREGKITRAELTKITKLSPTTVSVLIEELIARNLVEVIGEKISPGAGRRALALQINKDGGCVVGISLGIHSLICAVMNLHGQIVAEHRTKLEIGGVSLAQQIFDAITVCVNQVETLRADLIMGIGISIPGIVDEQEETVVYSGLLKLRNVDLRKQLSVIFPSVPIKVVNDSNAAAFAEHYFGAGKDKSNLVYLRIDEGIGAGIILGSEIYSGYRGAAGEIGHISVDPDGEICNCGQRGCMETVLGGRYVLGRCRDLATNLGIAVPDSLDEIIARSDAGETWLEPVFERISRVTSLMIAGTVNFLSPEVVIIEGWINRSVKLSEQLNAALLNISVPFVFSKHGILRATFGEKGALFGSAALMLHNIFSASVLK</sequence>
<dbReference type="Pfam" id="PF12802">
    <property type="entry name" value="MarR_2"/>
    <property type="match status" value="1"/>
</dbReference>
<reference evidence="6" key="1">
    <citation type="journal article" date="2019" name="Int. J. Syst. Evol. Microbiol.">
        <title>The Global Catalogue of Microorganisms (GCM) 10K type strain sequencing project: providing services to taxonomists for standard genome sequencing and annotation.</title>
        <authorList>
            <consortium name="The Broad Institute Genomics Platform"/>
            <consortium name="The Broad Institute Genome Sequencing Center for Infectious Disease"/>
            <person name="Wu L."/>
            <person name="Ma J."/>
        </authorList>
    </citation>
    <scope>NUCLEOTIDE SEQUENCE [LARGE SCALE GENOMIC DNA]</scope>
    <source>
        <strain evidence="6">CCUG 57113</strain>
    </source>
</reference>
<dbReference type="PROSITE" id="PS01125">
    <property type="entry name" value="ROK"/>
    <property type="match status" value="1"/>
</dbReference>
<evidence type="ECO:0000259" key="4">
    <source>
        <dbReference type="Pfam" id="PF12802"/>
    </source>
</evidence>
<evidence type="ECO:0000313" key="5">
    <source>
        <dbReference type="EMBL" id="MFC5471361.1"/>
    </source>
</evidence>
<dbReference type="Gene3D" id="1.10.10.10">
    <property type="entry name" value="Winged helix-like DNA-binding domain superfamily/Winged helix DNA-binding domain"/>
    <property type="match status" value="1"/>
</dbReference>
<keyword evidence="3" id="KW-0119">Carbohydrate metabolism</keyword>
<accession>A0ABW0M3F7</accession>
<organism evidence="5 6">
    <name type="scientific">Cohnella suwonensis</name>
    <dbReference type="NCBI Taxonomy" id="696072"/>
    <lineage>
        <taxon>Bacteria</taxon>
        <taxon>Bacillati</taxon>
        <taxon>Bacillota</taxon>
        <taxon>Bacilli</taxon>
        <taxon>Bacillales</taxon>
        <taxon>Paenibacillaceae</taxon>
        <taxon>Cohnella</taxon>
    </lineage>
</organism>
<dbReference type="InterPro" id="IPR000835">
    <property type="entry name" value="HTH_MarR-typ"/>
</dbReference>
<feature type="domain" description="HTH marR-type" evidence="4">
    <location>
        <begin position="16"/>
        <end position="70"/>
    </location>
</feature>
<evidence type="ECO:0000256" key="1">
    <source>
        <dbReference type="ARBA" id="ARBA00002486"/>
    </source>
</evidence>
<comment type="function">
    <text evidence="1">Transcriptional repressor of xylose-utilizing enzymes.</text>
</comment>
<protein>
    <submittedName>
        <fullName evidence="5">ROK family transcriptional regulator</fullName>
    </submittedName>
</protein>
<dbReference type="InterPro" id="IPR036390">
    <property type="entry name" value="WH_DNA-bd_sf"/>
</dbReference>
<dbReference type="PANTHER" id="PTHR18964:SF149">
    <property type="entry name" value="BIFUNCTIONAL UDP-N-ACETYLGLUCOSAMINE 2-EPIMERASE_N-ACETYLMANNOSAMINE KINASE"/>
    <property type="match status" value="1"/>
</dbReference>
<dbReference type="SUPFAM" id="SSF53067">
    <property type="entry name" value="Actin-like ATPase domain"/>
    <property type="match status" value="1"/>
</dbReference>
<name>A0ABW0M3F7_9BACL</name>
<gene>
    <name evidence="5" type="ORF">ACFPPD_21980</name>
</gene>
<dbReference type="Pfam" id="PF00480">
    <property type="entry name" value="ROK"/>
    <property type="match status" value="1"/>
</dbReference>
<evidence type="ECO:0000256" key="2">
    <source>
        <dbReference type="ARBA" id="ARBA00006479"/>
    </source>
</evidence>
<comment type="caution">
    <text evidence="5">The sequence shown here is derived from an EMBL/GenBank/DDBJ whole genome shotgun (WGS) entry which is preliminary data.</text>
</comment>
<keyword evidence="6" id="KW-1185">Reference proteome</keyword>
<dbReference type="InterPro" id="IPR000600">
    <property type="entry name" value="ROK"/>
</dbReference>